<protein>
    <submittedName>
        <fullName evidence="1">Uncharacterized protein</fullName>
    </submittedName>
</protein>
<dbReference type="EMBL" id="GBRH01198387">
    <property type="protein sequence ID" value="JAD99508.1"/>
    <property type="molecule type" value="Transcribed_RNA"/>
</dbReference>
<name>A0A0A9EKH7_ARUDO</name>
<evidence type="ECO:0000313" key="1">
    <source>
        <dbReference type="EMBL" id="JAD99508.1"/>
    </source>
</evidence>
<organism evidence="1">
    <name type="scientific">Arundo donax</name>
    <name type="common">Giant reed</name>
    <name type="synonym">Donax arundinaceus</name>
    <dbReference type="NCBI Taxonomy" id="35708"/>
    <lineage>
        <taxon>Eukaryota</taxon>
        <taxon>Viridiplantae</taxon>
        <taxon>Streptophyta</taxon>
        <taxon>Embryophyta</taxon>
        <taxon>Tracheophyta</taxon>
        <taxon>Spermatophyta</taxon>
        <taxon>Magnoliopsida</taxon>
        <taxon>Liliopsida</taxon>
        <taxon>Poales</taxon>
        <taxon>Poaceae</taxon>
        <taxon>PACMAD clade</taxon>
        <taxon>Arundinoideae</taxon>
        <taxon>Arundineae</taxon>
        <taxon>Arundo</taxon>
    </lineage>
</organism>
<proteinExistence type="predicted"/>
<sequence length="37" mass="4431">MCLRSTITCQQLMHAFFPRLFPLLKVQTSKQHPRFLI</sequence>
<reference evidence="1" key="2">
    <citation type="journal article" date="2015" name="Data Brief">
        <title>Shoot transcriptome of the giant reed, Arundo donax.</title>
        <authorList>
            <person name="Barrero R.A."/>
            <person name="Guerrero F.D."/>
            <person name="Moolhuijzen P."/>
            <person name="Goolsby J.A."/>
            <person name="Tidwell J."/>
            <person name="Bellgard S.E."/>
            <person name="Bellgard M.I."/>
        </authorList>
    </citation>
    <scope>NUCLEOTIDE SEQUENCE</scope>
    <source>
        <tissue evidence="1">Shoot tissue taken approximately 20 cm above the soil surface</tissue>
    </source>
</reference>
<accession>A0A0A9EKH7</accession>
<dbReference type="AlphaFoldDB" id="A0A0A9EKH7"/>
<reference evidence="1" key="1">
    <citation type="submission" date="2014-09" db="EMBL/GenBank/DDBJ databases">
        <authorList>
            <person name="Magalhaes I.L.F."/>
            <person name="Oliveira U."/>
            <person name="Santos F.R."/>
            <person name="Vidigal T.H.D.A."/>
            <person name="Brescovit A.D."/>
            <person name="Santos A.J."/>
        </authorList>
    </citation>
    <scope>NUCLEOTIDE SEQUENCE</scope>
    <source>
        <tissue evidence="1">Shoot tissue taken approximately 20 cm above the soil surface</tissue>
    </source>
</reference>